<evidence type="ECO:0008006" key="3">
    <source>
        <dbReference type="Google" id="ProtNLM"/>
    </source>
</evidence>
<gene>
    <name evidence="1" type="ORF">GWR21_11730</name>
</gene>
<evidence type="ECO:0000313" key="2">
    <source>
        <dbReference type="Proteomes" id="UP000476411"/>
    </source>
</evidence>
<dbReference type="RefSeq" id="WP_162331937.1">
    <property type="nucleotide sequence ID" value="NZ_CP048113.1"/>
</dbReference>
<dbReference type="KEGG" id="chih:GWR21_11730"/>
<dbReference type="PROSITE" id="PS51257">
    <property type="entry name" value="PROKAR_LIPOPROTEIN"/>
    <property type="match status" value="1"/>
</dbReference>
<name>A0A6B9ZGK8_9BACT</name>
<reference evidence="1 2" key="1">
    <citation type="submission" date="2020-01" db="EMBL/GenBank/DDBJ databases">
        <title>Complete genome sequence of Chitinophaga sp. H33E-04 isolated from quinoa roots.</title>
        <authorList>
            <person name="Weon H.-Y."/>
            <person name="Lee S.A."/>
        </authorList>
    </citation>
    <scope>NUCLEOTIDE SEQUENCE [LARGE SCALE GENOMIC DNA]</scope>
    <source>
        <strain evidence="1 2">H33E-04</strain>
    </source>
</reference>
<dbReference type="InterPro" id="IPR013211">
    <property type="entry name" value="LVIVD"/>
</dbReference>
<dbReference type="SUPFAM" id="SSF101908">
    <property type="entry name" value="Putative isomerase YbhE"/>
    <property type="match status" value="1"/>
</dbReference>
<organism evidence="1 2">
    <name type="scientific">Chitinophaga agri</name>
    <dbReference type="NCBI Taxonomy" id="2703787"/>
    <lineage>
        <taxon>Bacteria</taxon>
        <taxon>Pseudomonadati</taxon>
        <taxon>Bacteroidota</taxon>
        <taxon>Chitinophagia</taxon>
        <taxon>Chitinophagales</taxon>
        <taxon>Chitinophagaceae</taxon>
        <taxon>Chitinophaga</taxon>
    </lineage>
</organism>
<evidence type="ECO:0000313" key="1">
    <source>
        <dbReference type="EMBL" id="QHS60245.1"/>
    </source>
</evidence>
<accession>A0A6B9ZGK8</accession>
<dbReference type="Proteomes" id="UP000476411">
    <property type="component" value="Chromosome"/>
</dbReference>
<keyword evidence="2" id="KW-1185">Reference proteome</keyword>
<dbReference type="EMBL" id="CP048113">
    <property type="protein sequence ID" value="QHS60245.1"/>
    <property type="molecule type" value="Genomic_DNA"/>
</dbReference>
<protein>
    <recommendedName>
        <fullName evidence="3">LVIVD repeat-containing protein</fullName>
    </recommendedName>
</protein>
<dbReference type="Pfam" id="PF08309">
    <property type="entry name" value="LVIVD"/>
    <property type="match status" value="3"/>
</dbReference>
<dbReference type="AlphaFoldDB" id="A0A6B9ZGK8"/>
<proteinExistence type="predicted"/>
<sequence>MTRLLFTYVLLATCFLLGGCDQDPWMRGAVEGYLPVYDNNPTFKQISYQPARSSVHPGKLYTYGKLVLQAESDSGLHLISYQDPAHPVRTAFLRIPGFRTATVKGDYLYADNYNDLVVIPLKELPSLSHVGRVPGMWTQKDFPPFEGAYFECVDHSKGAVIGWQKGIVNNPQCRADRGHKDTDPSQLKLSAGIVVEGEYLYVSDKGNLMSYSIAQPTAPVLKQQLTGTDRIDSIYMFNELLATVRKERSRISLYDLSNPAIINYKTGLTPPYACEILVPAGKYVYSVGNYNFMMCSPSKEPEVNVYELSADYNTLTLAGSLQFDTTYAVIRGGNYLYAGTTKGISIVDVSAPPVITRFAEKQGDIYTDMIIEGTLLFARSATWIACYDISSPASITLISKLAY</sequence>